<dbReference type="GO" id="GO:0006508">
    <property type="term" value="P:proteolysis"/>
    <property type="evidence" value="ECO:0007669"/>
    <property type="project" value="UniProtKB-KW"/>
</dbReference>
<keyword evidence="3" id="KW-0378">Hydrolase</keyword>
<dbReference type="Proteomes" id="UP000614410">
    <property type="component" value="Unassembled WGS sequence"/>
</dbReference>
<evidence type="ECO:0000256" key="3">
    <source>
        <dbReference type="ARBA" id="ARBA00022801"/>
    </source>
</evidence>
<evidence type="ECO:0000313" key="6">
    <source>
        <dbReference type="Proteomes" id="UP000614410"/>
    </source>
</evidence>
<dbReference type="InterPro" id="IPR005320">
    <property type="entry name" value="Peptidase_S51"/>
</dbReference>
<keyword evidence="4" id="KW-0720">Serine protease</keyword>
<dbReference type="PANTHER" id="PTHR36175">
    <property type="entry name" value="CYANOPHYCINASE"/>
    <property type="match status" value="1"/>
</dbReference>
<dbReference type="Pfam" id="PF03575">
    <property type="entry name" value="Peptidase_S51"/>
    <property type="match status" value="1"/>
</dbReference>
<dbReference type="Gene3D" id="3.40.50.880">
    <property type="match status" value="1"/>
</dbReference>
<comment type="similarity">
    <text evidence="1">Belongs to the peptidase S51 family.</text>
</comment>
<organism evidence="5 6">
    <name type="scientific">Candidatus Amunia macphersoniae</name>
    <dbReference type="NCBI Taxonomy" id="3127014"/>
    <lineage>
        <taxon>Bacteria</taxon>
        <taxon>Bacillati</taxon>
        <taxon>Candidatus Dormiibacterota</taxon>
        <taxon>Candidatus Dormibacteria</taxon>
        <taxon>Candidatus Aeolococcales</taxon>
        <taxon>Candidatus Aeolococcaceae</taxon>
        <taxon>Candidatus Amunia</taxon>
    </lineage>
</organism>
<protein>
    <submittedName>
        <fullName evidence="5">Type 1 glutamine amidotransferase-like domain-containing protein</fullName>
    </submittedName>
</protein>
<dbReference type="GO" id="GO:0008236">
    <property type="term" value="F:serine-type peptidase activity"/>
    <property type="evidence" value="ECO:0007669"/>
    <property type="project" value="UniProtKB-KW"/>
</dbReference>
<proteinExistence type="inferred from homology"/>
<evidence type="ECO:0000256" key="1">
    <source>
        <dbReference type="ARBA" id="ARBA00006534"/>
    </source>
</evidence>
<dbReference type="InterPro" id="IPR029062">
    <property type="entry name" value="Class_I_gatase-like"/>
</dbReference>
<dbReference type="PANTHER" id="PTHR36175:SF1">
    <property type="entry name" value="CYANOPHYCINASE"/>
    <property type="match status" value="1"/>
</dbReference>
<name>A0A934KKQ9_9BACT</name>
<comment type="caution">
    <text evidence="5">The sequence shown here is derived from an EMBL/GenBank/DDBJ whole genome shotgun (WGS) entry which is preliminary data.</text>
</comment>
<gene>
    <name evidence="5" type="ORF">JF887_02550</name>
</gene>
<evidence type="ECO:0000256" key="2">
    <source>
        <dbReference type="ARBA" id="ARBA00022670"/>
    </source>
</evidence>
<keyword evidence="2" id="KW-0645">Protease</keyword>
<keyword evidence="5" id="KW-0315">Glutamine amidotransferase</keyword>
<dbReference type="SUPFAM" id="SSF52317">
    <property type="entry name" value="Class I glutamine amidotransferase-like"/>
    <property type="match status" value="1"/>
</dbReference>
<accession>A0A934KKQ9</accession>
<reference evidence="5 6" key="1">
    <citation type="submission" date="2020-10" db="EMBL/GenBank/DDBJ databases">
        <title>Ca. Dormibacterota MAGs.</title>
        <authorList>
            <person name="Montgomery K."/>
        </authorList>
    </citation>
    <scope>NUCLEOTIDE SEQUENCE [LARGE SCALE GENOMIC DNA]</scope>
    <source>
        <strain evidence="5">Mitchell_Peninsula_5</strain>
    </source>
</reference>
<evidence type="ECO:0000313" key="5">
    <source>
        <dbReference type="EMBL" id="MBJ7608299.1"/>
    </source>
</evidence>
<dbReference type="EMBL" id="JAEKNN010000009">
    <property type="protein sequence ID" value="MBJ7608299.1"/>
    <property type="molecule type" value="Genomic_DNA"/>
</dbReference>
<dbReference type="AlphaFoldDB" id="A0A934KKQ9"/>
<evidence type="ECO:0000256" key="4">
    <source>
        <dbReference type="ARBA" id="ARBA00022825"/>
    </source>
</evidence>
<sequence>MTGPLALVGGAEFQAGNEEQDRILAEAAADRPAYVVCSAIRTHPERAVASARTWFSSVGIDLVELRVRTRGDASVAATVEAARSAGLLYVAGGDPGRTVHLLTGTPVWDAIVAAWHGGAALAGSSAGAMALCRWTLVRDRWPGHDTRRPVDGLDLVPGCALLPHFNSFGERWIPSAQQALGSAVPLIGVDERTAAVWRDGTWSVAGPGTVTVVVGARRTHHVNGEAVGGIPDPNLRLPGRTG</sequence>